<evidence type="ECO:0000313" key="6">
    <source>
        <dbReference type="EMBL" id="ODG93406.1"/>
    </source>
</evidence>
<dbReference type="InterPro" id="IPR010652">
    <property type="entry name" value="DUF1232"/>
</dbReference>
<accession>A0ABX2ZUE1</accession>
<comment type="subcellular location">
    <subcellularLocation>
        <location evidence="1">Endomembrane system</location>
        <topology evidence="1">Multi-pass membrane protein</topology>
    </subcellularLocation>
</comment>
<dbReference type="EMBL" id="MDKC01000002">
    <property type="protein sequence ID" value="ODG93406.1"/>
    <property type="molecule type" value="Genomic_DNA"/>
</dbReference>
<evidence type="ECO:0000256" key="1">
    <source>
        <dbReference type="ARBA" id="ARBA00004127"/>
    </source>
</evidence>
<keyword evidence="4" id="KW-0472">Membrane</keyword>
<evidence type="ECO:0000256" key="4">
    <source>
        <dbReference type="ARBA" id="ARBA00023136"/>
    </source>
</evidence>
<comment type="caution">
    <text evidence="6">The sequence shown here is derived from an EMBL/GenBank/DDBJ whole genome shotgun (WGS) entry which is preliminary data.</text>
</comment>
<organism evidence="6 7">
    <name type="scientific">Gottfriedia luciferensis</name>
    <dbReference type="NCBI Taxonomy" id="178774"/>
    <lineage>
        <taxon>Bacteria</taxon>
        <taxon>Bacillati</taxon>
        <taxon>Bacillota</taxon>
        <taxon>Bacilli</taxon>
        <taxon>Bacillales</taxon>
        <taxon>Bacillaceae</taxon>
        <taxon>Gottfriedia</taxon>
    </lineage>
</organism>
<dbReference type="Pfam" id="PF06803">
    <property type="entry name" value="DUF1232"/>
    <property type="match status" value="1"/>
</dbReference>
<evidence type="ECO:0000259" key="5">
    <source>
        <dbReference type="Pfam" id="PF06803"/>
    </source>
</evidence>
<keyword evidence="7" id="KW-1185">Reference proteome</keyword>
<evidence type="ECO:0000313" key="7">
    <source>
        <dbReference type="Proteomes" id="UP000094580"/>
    </source>
</evidence>
<sequence>MSELNENKFFKKYLKKASSYLGNKEKSTNLLKKAAKLAPDKKGALGEAWEKVNLFIDLFKSYINGSYRDISTKSILTVIGALIYFVSPIDAIPDFIVGLGFLDDATILAYTFKQINKDIEKYKIWKENNNEKDDSLNLVEIEESEKDHELKE</sequence>
<dbReference type="RefSeq" id="WP_069032482.1">
    <property type="nucleotide sequence ID" value="NZ_MDKC01000002.1"/>
</dbReference>
<name>A0ABX2ZUE1_9BACI</name>
<dbReference type="Proteomes" id="UP000094580">
    <property type="component" value="Unassembled WGS sequence"/>
</dbReference>
<keyword evidence="2" id="KW-0812">Transmembrane</keyword>
<evidence type="ECO:0000256" key="3">
    <source>
        <dbReference type="ARBA" id="ARBA00022989"/>
    </source>
</evidence>
<protein>
    <recommendedName>
        <fullName evidence="5">DUF1232 domain-containing protein</fullName>
    </recommendedName>
</protein>
<feature type="domain" description="DUF1232" evidence="5">
    <location>
        <begin position="75"/>
        <end position="109"/>
    </location>
</feature>
<keyword evidence="3" id="KW-1133">Transmembrane helix</keyword>
<reference evidence="6 7" key="1">
    <citation type="submission" date="2016-07" db="EMBL/GenBank/DDBJ databases">
        <authorList>
            <person name="Townsley L."/>
            <person name="Shank E.A."/>
        </authorList>
    </citation>
    <scope>NUCLEOTIDE SEQUENCE [LARGE SCALE GENOMIC DNA]</scope>
    <source>
        <strain evidence="6 7">CH01</strain>
    </source>
</reference>
<evidence type="ECO:0000256" key="2">
    <source>
        <dbReference type="ARBA" id="ARBA00022692"/>
    </source>
</evidence>
<proteinExistence type="predicted"/>
<gene>
    <name evidence="6" type="ORF">BED47_03710</name>
</gene>